<dbReference type="EMBL" id="LT907975">
    <property type="protein sequence ID" value="SOB58499.1"/>
    <property type="molecule type" value="Genomic_DNA"/>
</dbReference>
<dbReference type="RefSeq" id="WP_097011546.1">
    <property type="nucleotide sequence ID" value="NZ_LT907975.1"/>
</dbReference>
<gene>
    <name evidence="6" type="ORF">DPRO_1601</name>
</gene>
<keyword evidence="1" id="KW-0479">Metal-binding</keyword>
<dbReference type="SUPFAM" id="SSF57716">
    <property type="entry name" value="Glucocorticoid receptor-like (DNA-binding domain)"/>
    <property type="match status" value="1"/>
</dbReference>
<dbReference type="KEGG" id="pprf:DPRO_1601"/>
<evidence type="ECO:0000256" key="1">
    <source>
        <dbReference type="ARBA" id="ARBA00022723"/>
    </source>
</evidence>
<feature type="zinc finger region" description="dksA C4-type" evidence="4">
    <location>
        <begin position="85"/>
        <end position="109"/>
    </location>
</feature>
<accession>A0A2C8F7K3</accession>
<protein>
    <submittedName>
        <fullName evidence="6">Transcriptional regulator, TraR/DksA family</fullName>
    </submittedName>
</protein>
<dbReference type="PANTHER" id="PTHR33823:SF2">
    <property type="entry name" value="RNA POLYMERASE-BINDING TRANSCRIPTION FACTOR DKSA"/>
    <property type="match status" value="1"/>
</dbReference>
<dbReference type="PANTHER" id="PTHR33823">
    <property type="entry name" value="RNA POLYMERASE-BINDING TRANSCRIPTION FACTOR DKSA-RELATED"/>
    <property type="match status" value="1"/>
</dbReference>
<feature type="domain" description="Zinc finger DksA/TraR C4-type" evidence="5">
    <location>
        <begin position="81"/>
        <end position="111"/>
    </location>
</feature>
<evidence type="ECO:0000256" key="4">
    <source>
        <dbReference type="PROSITE-ProRule" id="PRU00510"/>
    </source>
</evidence>
<organism evidence="6 7">
    <name type="scientific">Pseudodesulfovibrio profundus</name>
    <dbReference type="NCBI Taxonomy" id="57320"/>
    <lineage>
        <taxon>Bacteria</taxon>
        <taxon>Pseudomonadati</taxon>
        <taxon>Thermodesulfobacteriota</taxon>
        <taxon>Desulfovibrionia</taxon>
        <taxon>Desulfovibrionales</taxon>
        <taxon>Desulfovibrionaceae</taxon>
    </lineage>
</organism>
<dbReference type="Proteomes" id="UP000219215">
    <property type="component" value="Chromosome DPRO"/>
</dbReference>
<dbReference type="GO" id="GO:0008270">
    <property type="term" value="F:zinc ion binding"/>
    <property type="evidence" value="ECO:0007669"/>
    <property type="project" value="UniProtKB-KW"/>
</dbReference>
<dbReference type="InterPro" id="IPR000962">
    <property type="entry name" value="Znf_DskA_TraR"/>
</dbReference>
<reference evidence="7" key="1">
    <citation type="submission" date="2017-09" db="EMBL/GenBank/DDBJ databases">
        <authorList>
            <person name="Regsiter A."/>
            <person name="William W."/>
        </authorList>
    </citation>
    <scope>NUCLEOTIDE SEQUENCE [LARGE SCALE GENOMIC DNA]</scope>
    <source>
        <strain evidence="7">500-1</strain>
    </source>
</reference>
<dbReference type="PROSITE" id="PS51128">
    <property type="entry name" value="ZF_DKSA_2"/>
    <property type="match status" value="1"/>
</dbReference>
<evidence type="ECO:0000256" key="3">
    <source>
        <dbReference type="ARBA" id="ARBA00022833"/>
    </source>
</evidence>
<dbReference type="OrthoDB" id="1121111at2"/>
<keyword evidence="7" id="KW-1185">Reference proteome</keyword>
<evidence type="ECO:0000256" key="2">
    <source>
        <dbReference type="ARBA" id="ARBA00022771"/>
    </source>
</evidence>
<evidence type="ECO:0000313" key="7">
    <source>
        <dbReference type="Proteomes" id="UP000219215"/>
    </source>
</evidence>
<keyword evidence="2" id="KW-0863">Zinc-finger</keyword>
<proteinExistence type="predicted"/>
<evidence type="ECO:0000313" key="6">
    <source>
        <dbReference type="EMBL" id="SOB58499.1"/>
    </source>
</evidence>
<dbReference type="Gene3D" id="1.20.120.910">
    <property type="entry name" value="DksA, coiled-coil domain"/>
    <property type="match status" value="1"/>
</dbReference>
<evidence type="ECO:0000259" key="5">
    <source>
        <dbReference type="Pfam" id="PF01258"/>
    </source>
</evidence>
<dbReference type="AlphaFoldDB" id="A0A2C8F7K3"/>
<keyword evidence="3" id="KW-0862">Zinc</keyword>
<dbReference type="Pfam" id="PF01258">
    <property type="entry name" value="zf-dskA_traR"/>
    <property type="match status" value="1"/>
</dbReference>
<name>A0A2C8F7K3_9BACT</name>
<sequence length="111" mass="12692">MNDSQKKQFKAFAQEEMKEIKEEIPHLEKLLEPVAPDNAIGRISRMDNIVNQSVAEAQLSKARVRLMSLEKALKRVDEDEDFGRCIECDDLIPMARLKAMPETELCVECAE</sequence>